<name>A0ABP6Z3F1_9ACTN</name>
<evidence type="ECO:0000259" key="3">
    <source>
        <dbReference type="SMART" id="SM00642"/>
    </source>
</evidence>
<feature type="domain" description="Glycosyl hydrolase family 13 catalytic" evidence="3">
    <location>
        <begin position="26"/>
        <end position="355"/>
    </location>
</feature>
<dbReference type="InterPro" id="IPR017853">
    <property type="entry name" value="GH"/>
</dbReference>
<protein>
    <submittedName>
        <fullName evidence="4">Alpha-amylase family protein</fullName>
    </submittedName>
</protein>
<dbReference type="PANTHER" id="PTHR10357:SF210">
    <property type="entry name" value="MALTODEXTRIN GLUCOSIDASE"/>
    <property type="match status" value="1"/>
</dbReference>
<dbReference type="Pfam" id="PF00128">
    <property type="entry name" value="Alpha-amylase"/>
    <property type="match status" value="2"/>
</dbReference>
<evidence type="ECO:0000313" key="5">
    <source>
        <dbReference type="Proteomes" id="UP001500630"/>
    </source>
</evidence>
<comment type="caution">
    <text evidence="4">The sequence shown here is derived from an EMBL/GenBank/DDBJ whole genome shotgun (WGS) entry which is preliminary data.</text>
</comment>
<keyword evidence="1" id="KW-0378">Hydrolase</keyword>
<dbReference type="SMART" id="SM00642">
    <property type="entry name" value="Aamy"/>
    <property type="match status" value="1"/>
</dbReference>
<dbReference type="Proteomes" id="UP001500630">
    <property type="component" value="Unassembled WGS sequence"/>
</dbReference>
<keyword evidence="2" id="KW-0326">Glycosidase</keyword>
<gene>
    <name evidence="4" type="ORF">GCM10022419_093610</name>
</gene>
<dbReference type="SUPFAM" id="SSF51445">
    <property type="entry name" value="(Trans)glycosidases"/>
    <property type="match status" value="1"/>
</dbReference>
<dbReference type="CDD" id="cd11354">
    <property type="entry name" value="AmyAc_bac_CMD_like"/>
    <property type="match status" value="1"/>
</dbReference>
<evidence type="ECO:0000313" key="4">
    <source>
        <dbReference type="EMBL" id="GAA3595586.1"/>
    </source>
</evidence>
<proteinExistence type="predicted"/>
<evidence type="ECO:0000256" key="2">
    <source>
        <dbReference type="ARBA" id="ARBA00023295"/>
    </source>
</evidence>
<sequence>MKVPGSGDIPLRDMSPVWSDEAIWWQVYPLGFVGAPPAAVSGAGPVHRLRRLEPWLDHAAGLGCTGLLLGPIFASETHGYDTVDHFAIDPRLGDDADFDALIAQARERDLRIVLDGVFNHVGRSFTGDAGWLRKRPGAADYDTFEGHHRLVALDHAQEAVQDYVVSVLGHWLDRGADGWRLDAAYAVPAEFWRQVLPRVRARHPRAWFAGEVIHGDYAGYVARSTLDSVTQYELWKATWSSLNDRNLYELAHALDRQDAMLATFAPLTFVGNHDVTRIASQLDDPRHLGHALAVLFTVGGVPSVYYGDELGLRGVKEERAGGDDAIRPAFPPSPADLPEAGRDVYALHRRLIGLRRRHPWLARARTNVTHLTNRTAALRTGIGGDRALLTLLNLDDQPWRCPVDITHATLAEAGDSGEGDPAVVPAHGWRILIDKPA</sequence>
<keyword evidence="5" id="KW-1185">Reference proteome</keyword>
<dbReference type="Gene3D" id="3.20.20.80">
    <property type="entry name" value="Glycosidases"/>
    <property type="match status" value="1"/>
</dbReference>
<dbReference type="InterPro" id="IPR006047">
    <property type="entry name" value="GH13_cat_dom"/>
</dbReference>
<organism evidence="4 5">
    <name type="scientific">Nonomuraea rosea</name>
    <dbReference type="NCBI Taxonomy" id="638574"/>
    <lineage>
        <taxon>Bacteria</taxon>
        <taxon>Bacillati</taxon>
        <taxon>Actinomycetota</taxon>
        <taxon>Actinomycetes</taxon>
        <taxon>Streptosporangiales</taxon>
        <taxon>Streptosporangiaceae</taxon>
        <taxon>Nonomuraea</taxon>
    </lineage>
</organism>
<dbReference type="PANTHER" id="PTHR10357">
    <property type="entry name" value="ALPHA-AMYLASE FAMILY MEMBER"/>
    <property type="match status" value="1"/>
</dbReference>
<reference evidence="5" key="1">
    <citation type="journal article" date="2019" name="Int. J. Syst. Evol. Microbiol.">
        <title>The Global Catalogue of Microorganisms (GCM) 10K type strain sequencing project: providing services to taxonomists for standard genome sequencing and annotation.</title>
        <authorList>
            <consortium name="The Broad Institute Genomics Platform"/>
            <consortium name="The Broad Institute Genome Sequencing Center for Infectious Disease"/>
            <person name="Wu L."/>
            <person name="Ma J."/>
        </authorList>
    </citation>
    <scope>NUCLEOTIDE SEQUENCE [LARGE SCALE GENOMIC DNA]</scope>
    <source>
        <strain evidence="5">JCM 17326</strain>
    </source>
</reference>
<accession>A0ABP6Z3F1</accession>
<evidence type="ECO:0000256" key="1">
    <source>
        <dbReference type="ARBA" id="ARBA00022801"/>
    </source>
</evidence>
<dbReference type="EMBL" id="BAABDQ010000030">
    <property type="protein sequence ID" value="GAA3595586.1"/>
    <property type="molecule type" value="Genomic_DNA"/>
</dbReference>